<evidence type="ECO:0000259" key="12">
    <source>
        <dbReference type="Pfam" id="PF26002"/>
    </source>
</evidence>
<evidence type="ECO:0000256" key="2">
    <source>
        <dbReference type="ARBA" id="ARBA00009477"/>
    </source>
</evidence>
<evidence type="ECO:0000256" key="10">
    <source>
        <dbReference type="SAM" id="Coils"/>
    </source>
</evidence>
<dbReference type="PRINTS" id="PR01490">
    <property type="entry name" value="RTXTOXIND"/>
</dbReference>
<evidence type="ECO:0000256" key="5">
    <source>
        <dbReference type="ARBA" id="ARBA00022519"/>
    </source>
</evidence>
<keyword evidence="6 9" id="KW-0812">Transmembrane</keyword>
<dbReference type="InterPro" id="IPR058982">
    <property type="entry name" value="Beta-barrel_AprE"/>
</dbReference>
<keyword evidence="4 9" id="KW-1003">Cell membrane</keyword>
<evidence type="ECO:0000256" key="1">
    <source>
        <dbReference type="ARBA" id="ARBA00004377"/>
    </source>
</evidence>
<dbReference type="Gene3D" id="2.40.30.170">
    <property type="match status" value="1"/>
</dbReference>
<feature type="domain" description="AprE-like long alpha-helical hairpin" evidence="11">
    <location>
        <begin position="109"/>
        <end position="291"/>
    </location>
</feature>
<dbReference type="SUPFAM" id="SSF56954">
    <property type="entry name" value="Outer membrane efflux proteins (OEP)"/>
    <property type="match status" value="1"/>
</dbReference>
<sequence length="445" mass="49469">MSRTNAVAVAPAETPDWLTSPIEFEDQASTRTRRHTMRIVVLLVAVALVWAAVAPIREHSKAQGQLVPRFEVRPVQHLEGGIVDQILVSEGDLVEKGQPLLRLRPIETQSDLAGLHVRANNLTLQKARSEALLAGREMQPGSLKGIGADIVAEHNQVLRLRVAQRAKERELLASRVDQRKAEIAGLKSQIPMQQRLVEMQKERLDGRQQLFAQGAMSKKQVLEVETLYEQARIQLRESERKLAMAEEALPEAAAALDEAEAQARKLWSEELTKASSELAEIQETVRKQTDRVDRLEVRSPIRGRVQNLLQRSPGEVVPPGESILRVVPVGGDLVAEVRVHPEDIADVKVGDAADIKVSAFDFSRYGKLKGAVTSISPTTFETEDDQLYYKALIKFDPADATNFKPFARLQPGMTIDADIISGSKSLLRYLLKPIFRGMDVAFSER</sequence>
<dbReference type="GO" id="GO:0005886">
    <property type="term" value="C:plasma membrane"/>
    <property type="evidence" value="ECO:0007669"/>
    <property type="project" value="UniProtKB-SubCell"/>
</dbReference>
<proteinExistence type="inferred from homology"/>
<keyword evidence="8 9" id="KW-0472">Membrane</keyword>
<protein>
    <recommendedName>
        <fullName evidence="9">Membrane fusion protein (MFP) family protein</fullName>
    </recommendedName>
</protein>
<keyword evidence="14" id="KW-1185">Reference proteome</keyword>
<keyword evidence="3 9" id="KW-0813">Transport</keyword>
<feature type="domain" description="AprE-like beta-barrel" evidence="12">
    <location>
        <begin position="333"/>
        <end position="421"/>
    </location>
</feature>
<keyword evidence="5 9" id="KW-0997">Cell inner membrane</keyword>
<dbReference type="PANTHER" id="PTHR30386">
    <property type="entry name" value="MEMBRANE FUSION SUBUNIT OF EMRAB-TOLC MULTIDRUG EFFLUX PUMP"/>
    <property type="match status" value="1"/>
</dbReference>
<evidence type="ECO:0000313" key="14">
    <source>
        <dbReference type="Proteomes" id="UP000440694"/>
    </source>
</evidence>
<dbReference type="NCBIfam" id="TIGR01843">
    <property type="entry name" value="type_I_hlyD"/>
    <property type="match status" value="1"/>
</dbReference>
<dbReference type="EMBL" id="WMBQ01000001">
    <property type="protein sequence ID" value="MTD94385.1"/>
    <property type="molecule type" value="Genomic_DNA"/>
</dbReference>
<dbReference type="PANTHER" id="PTHR30386:SF28">
    <property type="entry name" value="EXPORTED PROTEIN"/>
    <property type="match status" value="1"/>
</dbReference>
<comment type="similarity">
    <text evidence="2 9">Belongs to the membrane fusion protein (MFP) (TC 8.A.1) family.</text>
</comment>
<feature type="transmembrane region" description="Helical" evidence="9">
    <location>
        <begin position="39"/>
        <end position="56"/>
    </location>
</feature>
<evidence type="ECO:0000256" key="9">
    <source>
        <dbReference type="RuleBase" id="RU365093"/>
    </source>
</evidence>
<gene>
    <name evidence="13" type="ORF">GIW81_08565</name>
</gene>
<dbReference type="InterPro" id="IPR058781">
    <property type="entry name" value="HH_AprE-like"/>
</dbReference>
<evidence type="ECO:0000259" key="11">
    <source>
        <dbReference type="Pfam" id="PF25994"/>
    </source>
</evidence>
<keyword evidence="10" id="KW-0175">Coiled coil</keyword>
<evidence type="ECO:0000256" key="3">
    <source>
        <dbReference type="ARBA" id="ARBA00022448"/>
    </source>
</evidence>
<evidence type="ECO:0000256" key="4">
    <source>
        <dbReference type="ARBA" id="ARBA00022475"/>
    </source>
</evidence>
<name>A0A6I3KFL9_9HYPH</name>
<keyword evidence="7 9" id="KW-1133">Transmembrane helix</keyword>
<dbReference type="Proteomes" id="UP000440694">
    <property type="component" value="Unassembled WGS sequence"/>
</dbReference>
<dbReference type="GO" id="GO:0015031">
    <property type="term" value="P:protein transport"/>
    <property type="evidence" value="ECO:0007669"/>
    <property type="project" value="InterPro"/>
</dbReference>
<comment type="caution">
    <text evidence="13">The sequence shown here is derived from an EMBL/GenBank/DDBJ whole genome shotgun (WGS) entry which is preliminary data.</text>
</comment>
<comment type="subcellular location">
    <subcellularLocation>
        <location evidence="1 9">Cell inner membrane</location>
        <topology evidence="1 9">Single-pass membrane protein</topology>
    </subcellularLocation>
</comment>
<dbReference type="AlphaFoldDB" id="A0A6I3KFL9"/>
<evidence type="ECO:0000256" key="7">
    <source>
        <dbReference type="ARBA" id="ARBA00022989"/>
    </source>
</evidence>
<dbReference type="Pfam" id="PF25994">
    <property type="entry name" value="HH_AprE"/>
    <property type="match status" value="1"/>
</dbReference>
<accession>A0A6I3KFL9</accession>
<organism evidence="13 14">
    <name type="scientific">Hyphomicrobium album</name>
    <dbReference type="NCBI Taxonomy" id="2665159"/>
    <lineage>
        <taxon>Bacteria</taxon>
        <taxon>Pseudomonadati</taxon>
        <taxon>Pseudomonadota</taxon>
        <taxon>Alphaproteobacteria</taxon>
        <taxon>Hyphomicrobiales</taxon>
        <taxon>Hyphomicrobiaceae</taxon>
        <taxon>Hyphomicrobium</taxon>
    </lineage>
</organism>
<dbReference type="Pfam" id="PF26002">
    <property type="entry name" value="Beta-barrel_AprE"/>
    <property type="match status" value="1"/>
</dbReference>
<reference evidence="13 14" key="1">
    <citation type="submission" date="2019-11" db="EMBL/GenBank/DDBJ databases">
        <title>Identification of a novel strain.</title>
        <authorList>
            <person name="Xu Q."/>
            <person name="Wang G."/>
        </authorList>
    </citation>
    <scope>NUCLEOTIDE SEQUENCE [LARGE SCALE GENOMIC DNA]</scope>
    <source>
        <strain evidence="14">xq</strain>
    </source>
</reference>
<evidence type="ECO:0000256" key="8">
    <source>
        <dbReference type="ARBA" id="ARBA00023136"/>
    </source>
</evidence>
<evidence type="ECO:0000256" key="6">
    <source>
        <dbReference type="ARBA" id="ARBA00022692"/>
    </source>
</evidence>
<feature type="coiled-coil region" evidence="10">
    <location>
        <begin position="221"/>
        <end position="298"/>
    </location>
</feature>
<dbReference type="InterPro" id="IPR050739">
    <property type="entry name" value="MFP"/>
</dbReference>
<dbReference type="InterPro" id="IPR010129">
    <property type="entry name" value="T1SS_HlyD"/>
</dbReference>
<evidence type="ECO:0000313" key="13">
    <source>
        <dbReference type="EMBL" id="MTD94385.1"/>
    </source>
</evidence>